<keyword evidence="4" id="KW-0539">Nucleus</keyword>
<dbReference type="OrthoDB" id="10323899at2759"/>
<gene>
    <name evidence="7" type="primary">LOC114913757</name>
</gene>
<dbReference type="Gene3D" id="2.170.150.80">
    <property type="entry name" value="NAC domain"/>
    <property type="match status" value="1"/>
</dbReference>
<evidence type="ECO:0000313" key="6">
    <source>
        <dbReference type="Proteomes" id="UP000504607"/>
    </source>
</evidence>
<dbReference type="InterPro" id="IPR036093">
    <property type="entry name" value="NAC_dom_sf"/>
</dbReference>
<feature type="domain" description="NAC" evidence="5">
    <location>
        <begin position="3"/>
        <end position="164"/>
    </location>
</feature>
<accession>A0A8N4EZL5</accession>
<keyword evidence="6" id="KW-1185">Reference proteome</keyword>
<keyword evidence="3" id="KW-0804">Transcription</keyword>
<evidence type="ECO:0000256" key="2">
    <source>
        <dbReference type="ARBA" id="ARBA00023125"/>
    </source>
</evidence>
<evidence type="ECO:0000256" key="4">
    <source>
        <dbReference type="ARBA" id="ARBA00023242"/>
    </source>
</evidence>
<dbReference type="SUPFAM" id="SSF101941">
    <property type="entry name" value="NAC domain"/>
    <property type="match status" value="1"/>
</dbReference>
<protein>
    <submittedName>
        <fullName evidence="7">Uncharacterized protein LOC114913757</fullName>
    </submittedName>
</protein>
<dbReference type="GO" id="GO:0006355">
    <property type="term" value="P:regulation of DNA-templated transcription"/>
    <property type="evidence" value="ECO:0007669"/>
    <property type="project" value="InterPro"/>
</dbReference>
<dbReference type="PANTHER" id="PTHR31719:SF43">
    <property type="entry name" value="NAC TRANSCRIPTION FACTOR 56"/>
    <property type="match status" value="1"/>
</dbReference>
<dbReference type="PROSITE" id="PS51005">
    <property type="entry name" value="NAC"/>
    <property type="match status" value="1"/>
</dbReference>
<evidence type="ECO:0000259" key="5">
    <source>
        <dbReference type="PROSITE" id="PS51005"/>
    </source>
</evidence>
<evidence type="ECO:0000313" key="7">
    <source>
        <dbReference type="RefSeq" id="XP_029118174.1"/>
    </source>
</evidence>
<reference evidence="7" key="1">
    <citation type="submission" date="2025-08" db="UniProtKB">
        <authorList>
            <consortium name="RefSeq"/>
        </authorList>
    </citation>
    <scope>IDENTIFICATION</scope>
</reference>
<keyword evidence="1" id="KW-0805">Transcription regulation</keyword>
<evidence type="ECO:0000256" key="3">
    <source>
        <dbReference type="ARBA" id="ARBA00023163"/>
    </source>
</evidence>
<proteinExistence type="predicted"/>
<organism evidence="6 7">
    <name type="scientific">Elaeis guineensis var. tenera</name>
    <name type="common">Oil palm</name>
    <dbReference type="NCBI Taxonomy" id="51953"/>
    <lineage>
        <taxon>Eukaryota</taxon>
        <taxon>Viridiplantae</taxon>
        <taxon>Streptophyta</taxon>
        <taxon>Embryophyta</taxon>
        <taxon>Tracheophyta</taxon>
        <taxon>Spermatophyta</taxon>
        <taxon>Magnoliopsida</taxon>
        <taxon>Liliopsida</taxon>
        <taxon>Arecaceae</taxon>
        <taxon>Arecoideae</taxon>
        <taxon>Cocoseae</taxon>
        <taxon>Elaeidinae</taxon>
        <taxon>Elaeis</taxon>
    </lineage>
</organism>
<dbReference type="RefSeq" id="XP_029118174.1">
    <property type="nucleotide sequence ID" value="XM_029262341.1"/>
</dbReference>
<name>A0A8N4EZL5_ELAGV</name>
<sequence length="511" mass="56686">MALLTGWRFQPSDVELLDSFLRKKILGQPLSYHMILEADVYGDDPKNLTARYSMANRDGEWYFFTSTVRKHPGASDSSRASRRAGAGRWKATQRIKTVLDSDHNVLGSKQCFCYMESCPSGGETKTIWLMEEFSIPHLRRKAGASAISGSNKLDEWVICKIYLTPKARKVHMIQEDLYEIQPVEPVAKRRRMEEPQTMSSLCMHPYQDIAGHYQTLQLPDDSLPQLIDVSGAPIDGGSPIQHTSEDPSILSQDITDSFQTHQLASDTLLHSDRVVPVLVEAMSSPCMHPCQDIAVHCQSLQLPDDALPQLVDMFDASIDGYSPTQHTSEEPSIPRQDIADSFQIHQPADDTISCSDPVVLVLMETTSTLCMHPSQDIAGHRQILQLPDDALPQLIDVSDASIDGCSPTQHASEAASIPSQDIADSFQIHQPAGNTSSHFDPATPVVVDMMEGPEHVFGQADFDQILKYAEDSSIAFSPEIMQAHGEETEEIDALLWSFHYDPSMPSIDDIL</sequence>
<keyword evidence="2" id="KW-0238">DNA-binding</keyword>
<evidence type="ECO:0000256" key="1">
    <source>
        <dbReference type="ARBA" id="ARBA00023015"/>
    </source>
</evidence>
<dbReference type="AlphaFoldDB" id="A0A8N4EZL5"/>
<dbReference type="Proteomes" id="UP000504607">
    <property type="component" value="Unplaced"/>
</dbReference>
<dbReference type="InterPro" id="IPR003441">
    <property type="entry name" value="NAC-dom"/>
</dbReference>
<dbReference type="PANTHER" id="PTHR31719">
    <property type="entry name" value="NAC TRANSCRIPTION FACTOR 56"/>
    <property type="match status" value="1"/>
</dbReference>
<dbReference type="GO" id="GO:0003677">
    <property type="term" value="F:DNA binding"/>
    <property type="evidence" value="ECO:0007669"/>
    <property type="project" value="UniProtKB-KW"/>
</dbReference>
<dbReference type="Pfam" id="PF02365">
    <property type="entry name" value="NAM"/>
    <property type="match status" value="1"/>
</dbReference>